<organism evidence="2">
    <name type="scientific">Helicotheca tamesis</name>
    <dbReference type="NCBI Taxonomy" id="374047"/>
    <lineage>
        <taxon>Eukaryota</taxon>
        <taxon>Sar</taxon>
        <taxon>Stramenopiles</taxon>
        <taxon>Ochrophyta</taxon>
        <taxon>Bacillariophyta</taxon>
        <taxon>Mediophyceae</taxon>
        <taxon>Lithodesmiophycidae</taxon>
        <taxon>Lithodesmiales</taxon>
        <taxon>Lithodesmiaceae</taxon>
        <taxon>Helicotheca</taxon>
    </lineage>
</organism>
<dbReference type="EMBL" id="HBGV01017164">
    <property type="protein sequence ID" value="CAD9512644.1"/>
    <property type="molecule type" value="Transcribed_RNA"/>
</dbReference>
<name>A0A7S2N0H2_9STRA</name>
<dbReference type="AlphaFoldDB" id="A0A7S2N0H2"/>
<accession>A0A7S2N0H2</accession>
<evidence type="ECO:0000256" key="1">
    <source>
        <dbReference type="SAM" id="MobiDB-lite"/>
    </source>
</evidence>
<evidence type="ECO:0000313" key="2">
    <source>
        <dbReference type="EMBL" id="CAD9512644.1"/>
    </source>
</evidence>
<feature type="region of interest" description="Disordered" evidence="1">
    <location>
        <begin position="1"/>
        <end position="45"/>
    </location>
</feature>
<reference evidence="2" key="1">
    <citation type="submission" date="2021-01" db="EMBL/GenBank/DDBJ databases">
        <authorList>
            <person name="Corre E."/>
            <person name="Pelletier E."/>
            <person name="Niang G."/>
            <person name="Scheremetjew M."/>
            <person name="Finn R."/>
            <person name="Kale V."/>
            <person name="Holt S."/>
            <person name="Cochrane G."/>
            <person name="Meng A."/>
            <person name="Brown T."/>
            <person name="Cohen L."/>
        </authorList>
    </citation>
    <scope>NUCLEOTIDE SEQUENCE</scope>
    <source>
        <strain evidence="2">CCMP826</strain>
    </source>
</reference>
<sequence length="140" mass="15319">MATKTEEPPISETSLKTATLNKTQINAKNDQKEENQKASRPPMLFKEGSFTAASLSIPRMHHGTDHSINMTADADGLRPGDLVASMSSFNTTEFSWQSSTEKSARESGISELSWQSSSTEKTARGSGMSELTHIREENNP</sequence>
<feature type="region of interest" description="Disordered" evidence="1">
    <location>
        <begin position="94"/>
        <end position="140"/>
    </location>
</feature>
<protein>
    <submittedName>
        <fullName evidence="2">Uncharacterized protein</fullName>
    </submittedName>
</protein>
<gene>
    <name evidence="2" type="ORF">HTAM1171_LOCUS10563</name>
</gene>
<feature type="compositionally biased region" description="Polar residues" evidence="1">
    <location>
        <begin position="110"/>
        <end position="120"/>
    </location>
</feature>
<feature type="compositionally biased region" description="Polar residues" evidence="1">
    <location>
        <begin position="11"/>
        <end position="28"/>
    </location>
</feature>
<proteinExistence type="predicted"/>